<dbReference type="PANTHER" id="PTHR35008:SF8">
    <property type="entry name" value="ALCOHOL DEHYDROGENASE CYTOCHROME C SUBUNIT"/>
    <property type="match status" value="1"/>
</dbReference>
<dbReference type="InterPro" id="IPR009056">
    <property type="entry name" value="Cyt_c-like_dom"/>
</dbReference>
<evidence type="ECO:0000256" key="1">
    <source>
        <dbReference type="ARBA" id="ARBA00004236"/>
    </source>
</evidence>
<keyword evidence="3" id="KW-1003">Cell membrane</keyword>
<dbReference type="InterPro" id="IPR036909">
    <property type="entry name" value="Cyt_c-like_dom_sf"/>
</dbReference>
<feature type="binding site" description="covalent" evidence="11">
    <location>
        <position position="76"/>
    </location>
    <ligand>
        <name>heme c</name>
        <dbReference type="ChEBI" id="CHEBI:61717"/>
        <label>1</label>
    </ligand>
</feature>
<evidence type="ECO:0000256" key="2">
    <source>
        <dbReference type="ARBA" id="ARBA00022448"/>
    </source>
</evidence>
<evidence type="ECO:0000256" key="11">
    <source>
        <dbReference type="PIRSR" id="PIRSR000018-50"/>
    </source>
</evidence>
<sequence length="470" mass="50603">MRRVSRYMTAFALLFCGFSLYVARQAAQEPATRAVEAMPISVARGEGSSTTTDADTHTRRADLVRRGEYLARLGNCAGCHTADPARPFAGGRAIDSPFGRLYTPNLTPDLATGIGAWSDADFLRAMHEGMGRDGERLFPAFPYVEFTRVSDGDVLAIRAYLRTLAPIRYTPPANLLHFPFKLRGLIALWNLLNFEPARFVPDPHQSAEYNRGAYLVEGLAHCEECHTPRNLTYGLSKTRRFSGGTQAGWLAYNITPDRVSGIGGWSDDALMRYLTTGVAAGHASAAGPMAEIVQNATQYLRPEDLRAMSVFLRAQPGVRDLEHVKELRPRDMLGEPAIDDVTTLRGSGVGGVGDAGKVSGAQLFVANCASCHRWTGAGVTGGAAASATSAYESLIHNSTVGASSADNLAMVILYGVRRQTKNADVLMPAFADELDDAQIAALANYVTKRFGNPATATTVSRIADLRAQAQ</sequence>
<feature type="domain" description="Cytochrome c" evidence="14">
    <location>
        <begin position="355"/>
        <end position="450"/>
    </location>
</feature>
<gene>
    <name evidence="15" type="ORF">F4827_001809</name>
</gene>
<keyword evidence="6 13" id="KW-0732">Signal</keyword>
<comment type="cofactor">
    <cofactor evidence="11">
        <name>heme c</name>
        <dbReference type="ChEBI" id="CHEBI:61717"/>
    </cofactor>
    <text evidence="11">Binds 3 heme c groups covalently per subunit.</text>
</comment>
<dbReference type="PANTHER" id="PTHR35008">
    <property type="entry name" value="BLL4482 PROTEIN-RELATED"/>
    <property type="match status" value="1"/>
</dbReference>
<keyword evidence="4 11" id="KW-0349">Heme</keyword>
<dbReference type="InterPro" id="IPR014353">
    <property type="entry name" value="Membr-bd_ADH_cyt_c"/>
</dbReference>
<dbReference type="EMBL" id="JACHBW010000004">
    <property type="protein sequence ID" value="MBB6101961.1"/>
    <property type="molecule type" value="Genomic_DNA"/>
</dbReference>
<comment type="caution">
    <text evidence="15">The sequence shown here is derived from an EMBL/GenBank/DDBJ whole genome shotgun (WGS) entry which is preliminary data.</text>
</comment>
<feature type="binding site" description="covalent" evidence="11">
    <location>
        <position position="225"/>
    </location>
    <ligand>
        <name>heme c</name>
        <dbReference type="ChEBI" id="CHEBI:61717"/>
        <label>2</label>
    </ligand>
</feature>
<keyword evidence="2" id="KW-0813">Transport</keyword>
<dbReference type="PIRSF" id="PIRSF000018">
    <property type="entry name" value="Mb_ADH_cyt_c"/>
    <property type="match status" value="1"/>
</dbReference>
<dbReference type="GO" id="GO:0005886">
    <property type="term" value="C:plasma membrane"/>
    <property type="evidence" value="ECO:0007669"/>
    <property type="project" value="UniProtKB-SubCell"/>
</dbReference>
<dbReference type="Pfam" id="PF00034">
    <property type="entry name" value="Cytochrom_C"/>
    <property type="match status" value="2"/>
</dbReference>
<keyword evidence="10" id="KW-0472">Membrane</keyword>
<feature type="domain" description="Cytochrome c" evidence="14">
    <location>
        <begin position="62"/>
        <end position="165"/>
    </location>
</feature>
<evidence type="ECO:0000313" key="16">
    <source>
        <dbReference type="Proteomes" id="UP000571554"/>
    </source>
</evidence>
<evidence type="ECO:0000256" key="3">
    <source>
        <dbReference type="ARBA" id="ARBA00022475"/>
    </source>
</evidence>
<keyword evidence="7" id="KW-0677">Repeat</keyword>
<dbReference type="PRINTS" id="PR00605">
    <property type="entry name" value="CYTCHROMECIC"/>
</dbReference>
<dbReference type="AlphaFoldDB" id="A0A7W9TWF1"/>
<evidence type="ECO:0000256" key="8">
    <source>
        <dbReference type="ARBA" id="ARBA00022982"/>
    </source>
</evidence>
<feature type="binding site" description="covalent" evidence="11">
    <location>
        <position position="371"/>
    </location>
    <ligand>
        <name>heme c</name>
        <dbReference type="ChEBI" id="CHEBI:61717"/>
        <label>3</label>
    </ligand>
</feature>
<keyword evidence="9 12" id="KW-0408">Iron</keyword>
<evidence type="ECO:0000256" key="12">
    <source>
        <dbReference type="PIRSR" id="PIRSR000018-51"/>
    </source>
</evidence>
<dbReference type="RefSeq" id="WP_183723619.1">
    <property type="nucleotide sequence ID" value="NZ_JACHBW010000004.1"/>
</dbReference>
<dbReference type="GO" id="GO:0020037">
    <property type="term" value="F:heme binding"/>
    <property type="evidence" value="ECO:0007669"/>
    <property type="project" value="InterPro"/>
</dbReference>
<keyword evidence="16" id="KW-1185">Reference proteome</keyword>
<accession>A0A7W9TWF1</accession>
<evidence type="ECO:0000256" key="7">
    <source>
        <dbReference type="ARBA" id="ARBA00022737"/>
    </source>
</evidence>
<keyword evidence="8" id="KW-0249">Electron transport</keyword>
<evidence type="ECO:0000256" key="4">
    <source>
        <dbReference type="ARBA" id="ARBA00022617"/>
    </source>
</evidence>
<dbReference type="PROSITE" id="PS51007">
    <property type="entry name" value="CYTC"/>
    <property type="match status" value="3"/>
</dbReference>
<dbReference type="GO" id="GO:0009055">
    <property type="term" value="F:electron transfer activity"/>
    <property type="evidence" value="ECO:0007669"/>
    <property type="project" value="InterPro"/>
</dbReference>
<feature type="binding site" description="axial binding residue" evidence="12">
    <location>
        <position position="226"/>
    </location>
    <ligand>
        <name>heme c</name>
        <dbReference type="ChEBI" id="CHEBI:61717"/>
        <label>2</label>
    </ligand>
    <ligandPart>
        <name>Fe</name>
        <dbReference type="ChEBI" id="CHEBI:18248"/>
    </ligandPart>
</feature>
<evidence type="ECO:0000256" key="10">
    <source>
        <dbReference type="ARBA" id="ARBA00023136"/>
    </source>
</evidence>
<protein>
    <submittedName>
        <fullName evidence="15">Mono/diheme cytochrome c family protein</fullName>
    </submittedName>
</protein>
<evidence type="ECO:0000256" key="5">
    <source>
        <dbReference type="ARBA" id="ARBA00022723"/>
    </source>
</evidence>
<dbReference type="SUPFAM" id="SSF46626">
    <property type="entry name" value="Cytochrome c"/>
    <property type="match status" value="3"/>
</dbReference>
<name>A0A7W9TWF1_9BURK</name>
<feature type="binding site" description="covalent" evidence="11">
    <location>
        <position position="368"/>
    </location>
    <ligand>
        <name>heme c</name>
        <dbReference type="ChEBI" id="CHEBI:61717"/>
        <label>3</label>
    </ligand>
</feature>
<comment type="subcellular location">
    <subcellularLocation>
        <location evidence="1">Cell membrane</location>
    </subcellularLocation>
</comment>
<evidence type="ECO:0000256" key="6">
    <source>
        <dbReference type="ARBA" id="ARBA00022729"/>
    </source>
</evidence>
<reference evidence="15 16" key="1">
    <citation type="submission" date="2020-08" db="EMBL/GenBank/DDBJ databases">
        <title>Above-ground endophytic microbial communities from plants in different locations in the United States.</title>
        <authorList>
            <person name="Frank C."/>
        </authorList>
    </citation>
    <scope>NUCLEOTIDE SEQUENCE [LARGE SCALE GENOMIC DNA]</scope>
    <source>
        <strain evidence="15 16">WP4_2_2</strain>
    </source>
</reference>
<dbReference type="GO" id="GO:0005506">
    <property type="term" value="F:iron ion binding"/>
    <property type="evidence" value="ECO:0007669"/>
    <property type="project" value="InterPro"/>
</dbReference>
<feature type="binding site" description="axial binding residue" evidence="12">
    <location>
        <position position="80"/>
    </location>
    <ligand>
        <name>heme c</name>
        <dbReference type="ChEBI" id="CHEBI:61717"/>
        <label>1</label>
    </ligand>
    <ligandPart>
        <name>Fe</name>
        <dbReference type="ChEBI" id="CHEBI:18248"/>
    </ligandPart>
</feature>
<dbReference type="GO" id="GO:0016614">
    <property type="term" value="F:oxidoreductase activity, acting on CH-OH group of donors"/>
    <property type="evidence" value="ECO:0007669"/>
    <property type="project" value="InterPro"/>
</dbReference>
<keyword evidence="5 12" id="KW-0479">Metal-binding</keyword>
<dbReference type="InterPro" id="IPR008168">
    <property type="entry name" value="Cyt_C_IC"/>
</dbReference>
<feature type="chain" id="PRO_5031101324" evidence="13">
    <location>
        <begin position="27"/>
        <end position="470"/>
    </location>
</feature>
<feature type="binding site" description="axial binding residue" evidence="12">
    <location>
        <position position="372"/>
    </location>
    <ligand>
        <name>heme c</name>
        <dbReference type="ChEBI" id="CHEBI:61717"/>
        <label>3</label>
    </ligand>
    <ligandPart>
        <name>Fe</name>
        <dbReference type="ChEBI" id="CHEBI:18248"/>
    </ligandPart>
</feature>
<feature type="signal peptide" evidence="13">
    <location>
        <begin position="1"/>
        <end position="26"/>
    </location>
</feature>
<feature type="binding site" description="covalent" evidence="11">
    <location>
        <position position="222"/>
    </location>
    <ligand>
        <name>heme c</name>
        <dbReference type="ChEBI" id="CHEBI:61717"/>
        <label>2</label>
    </ligand>
</feature>
<dbReference type="InterPro" id="IPR051459">
    <property type="entry name" value="Cytochrome_c-type_DH"/>
</dbReference>
<evidence type="ECO:0000259" key="14">
    <source>
        <dbReference type="PROSITE" id="PS51007"/>
    </source>
</evidence>
<evidence type="ECO:0000256" key="13">
    <source>
        <dbReference type="SAM" id="SignalP"/>
    </source>
</evidence>
<dbReference type="Gene3D" id="1.10.760.10">
    <property type="entry name" value="Cytochrome c-like domain"/>
    <property type="match status" value="2"/>
</dbReference>
<proteinExistence type="predicted"/>
<feature type="binding site" description="covalent" evidence="11">
    <location>
        <position position="79"/>
    </location>
    <ligand>
        <name>heme c</name>
        <dbReference type="ChEBI" id="CHEBI:61717"/>
        <label>1</label>
    </ligand>
</feature>
<organism evidence="15 16">
    <name type="scientific">Paraburkholderia bannensis</name>
    <dbReference type="NCBI Taxonomy" id="765414"/>
    <lineage>
        <taxon>Bacteria</taxon>
        <taxon>Pseudomonadati</taxon>
        <taxon>Pseudomonadota</taxon>
        <taxon>Betaproteobacteria</taxon>
        <taxon>Burkholderiales</taxon>
        <taxon>Burkholderiaceae</taxon>
        <taxon>Paraburkholderia</taxon>
    </lineage>
</organism>
<evidence type="ECO:0000313" key="15">
    <source>
        <dbReference type="EMBL" id="MBB6101961.1"/>
    </source>
</evidence>
<feature type="domain" description="Cytochrome c" evidence="14">
    <location>
        <begin position="207"/>
        <end position="316"/>
    </location>
</feature>
<evidence type="ECO:0000256" key="9">
    <source>
        <dbReference type="ARBA" id="ARBA00023004"/>
    </source>
</evidence>
<dbReference type="Proteomes" id="UP000571554">
    <property type="component" value="Unassembled WGS sequence"/>
</dbReference>